<evidence type="ECO:0000313" key="3">
    <source>
        <dbReference type="Proteomes" id="UP001597178"/>
    </source>
</evidence>
<dbReference type="RefSeq" id="WP_382398264.1">
    <property type="nucleotide sequence ID" value="NZ_JBHTNH010000006.1"/>
</dbReference>
<feature type="transmembrane region" description="Helical" evidence="1">
    <location>
        <begin position="118"/>
        <end position="137"/>
    </location>
</feature>
<keyword evidence="1" id="KW-0472">Membrane</keyword>
<feature type="transmembrane region" description="Helical" evidence="1">
    <location>
        <begin position="143"/>
        <end position="164"/>
    </location>
</feature>
<gene>
    <name evidence="2" type="ORF">ACFQ4A_05160</name>
</gene>
<keyword evidence="1" id="KW-1133">Transmembrane helix</keyword>
<dbReference type="NCBIfam" id="NF041644">
    <property type="entry name" value="CBO0543_fam"/>
    <property type="match status" value="1"/>
</dbReference>
<dbReference type="Proteomes" id="UP001597178">
    <property type="component" value="Unassembled WGS sequence"/>
</dbReference>
<name>A0ABW3ZSC9_9BACI</name>
<sequence>MHILIVMLIILAAWRLGDWSRFHKFHATMLYITAMDLLYFFFTFDYPLWTFHSNIGISGRVLDLLHAFIVLPLTVIIFLTKFPDAFMNKCFYTAKWILLYIVFEWGGYYLGAIDYHHGWSIGWSSLFVLVMFPMLRLHYKRPLLTYGLSAITIATLLSIFKVPWLF</sequence>
<keyword evidence="3" id="KW-1185">Reference proteome</keyword>
<feature type="transmembrane region" description="Helical" evidence="1">
    <location>
        <begin position="61"/>
        <end position="79"/>
    </location>
</feature>
<protein>
    <submittedName>
        <fullName evidence="2">CBO0543 family protein</fullName>
    </submittedName>
</protein>
<comment type="caution">
    <text evidence="2">The sequence shown here is derived from an EMBL/GenBank/DDBJ whole genome shotgun (WGS) entry which is preliminary data.</text>
</comment>
<keyword evidence="1" id="KW-0812">Transmembrane</keyword>
<dbReference type="InterPro" id="IPR048147">
    <property type="entry name" value="CBO0543-like"/>
</dbReference>
<proteinExistence type="predicted"/>
<evidence type="ECO:0000313" key="2">
    <source>
        <dbReference type="EMBL" id="MFD1361058.1"/>
    </source>
</evidence>
<reference evidence="3" key="1">
    <citation type="journal article" date="2019" name="Int. J. Syst. Evol. Microbiol.">
        <title>The Global Catalogue of Microorganisms (GCM) 10K type strain sequencing project: providing services to taxonomists for standard genome sequencing and annotation.</title>
        <authorList>
            <consortium name="The Broad Institute Genomics Platform"/>
            <consortium name="The Broad Institute Genome Sequencing Center for Infectious Disease"/>
            <person name="Wu L."/>
            <person name="Ma J."/>
        </authorList>
    </citation>
    <scope>NUCLEOTIDE SEQUENCE [LARGE SCALE GENOMIC DNA]</scope>
    <source>
        <strain evidence="3">CCUG 54822</strain>
    </source>
</reference>
<dbReference type="EMBL" id="JBHTNH010000006">
    <property type="protein sequence ID" value="MFD1361058.1"/>
    <property type="molecule type" value="Genomic_DNA"/>
</dbReference>
<feature type="transmembrane region" description="Helical" evidence="1">
    <location>
        <begin position="91"/>
        <end position="111"/>
    </location>
</feature>
<organism evidence="2 3">
    <name type="scientific">Lentibacillus salinarum</name>
    <dbReference type="NCBI Taxonomy" id="446820"/>
    <lineage>
        <taxon>Bacteria</taxon>
        <taxon>Bacillati</taxon>
        <taxon>Bacillota</taxon>
        <taxon>Bacilli</taxon>
        <taxon>Bacillales</taxon>
        <taxon>Bacillaceae</taxon>
        <taxon>Lentibacillus</taxon>
    </lineage>
</organism>
<evidence type="ECO:0000256" key="1">
    <source>
        <dbReference type="SAM" id="Phobius"/>
    </source>
</evidence>
<accession>A0ABW3ZSC9</accession>
<feature type="transmembrane region" description="Helical" evidence="1">
    <location>
        <begin position="25"/>
        <end position="49"/>
    </location>
</feature>